<feature type="transmembrane region" description="Helical" evidence="7">
    <location>
        <begin position="110"/>
        <end position="130"/>
    </location>
</feature>
<dbReference type="GO" id="GO:0055085">
    <property type="term" value="P:transmembrane transport"/>
    <property type="evidence" value="ECO:0007669"/>
    <property type="project" value="InterPro"/>
</dbReference>
<evidence type="ECO:0000313" key="9">
    <source>
        <dbReference type="EMBL" id="CAB4871881.1"/>
    </source>
</evidence>
<evidence type="ECO:0000256" key="3">
    <source>
        <dbReference type="ARBA" id="ARBA00022475"/>
    </source>
</evidence>
<dbReference type="SUPFAM" id="SSF161098">
    <property type="entry name" value="MetI-like"/>
    <property type="match status" value="1"/>
</dbReference>
<evidence type="ECO:0000256" key="6">
    <source>
        <dbReference type="ARBA" id="ARBA00023136"/>
    </source>
</evidence>
<dbReference type="Gene3D" id="1.10.3720.10">
    <property type="entry name" value="MetI-like"/>
    <property type="match status" value="1"/>
</dbReference>
<proteinExistence type="predicted"/>
<dbReference type="CDD" id="cd06261">
    <property type="entry name" value="TM_PBP2"/>
    <property type="match status" value="1"/>
</dbReference>
<keyword evidence="3" id="KW-1003">Cell membrane</keyword>
<accession>A0A6J7DMQ7</accession>
<dbReference type="PROSITE" id="PS50928">
    <property type="entry name" value="ABC_TM1"/>
    <property type="match status" value="1"/>
</dbReference>
<dbReference type="Pfam" id="PF00528">
    <property type="entry name" value="BPD_transp_1"/>
    <property type="match status" value="1"/>
</dbReference>
<feature type="transmembrane region" description="Helical" evidence="7">
    <location>
        <begin position="142"/>
        <end position="160"/>
    </location>
</feature>
<dbReference type="EMBL" id="CAFBLH010000032">
    <property type="protein sequence ID" value="CAB4871881.1"/>
    <property type="molecule type" value="Genomic_DNA"/>
</dbReference>
<evidence type="ECO:0000256" key="1">
    <source>
        <dbReference type="ARBA" id="ARBA00004651"/>
    </source>
</evidence>
<organism evidence="9">
    <name type="scientific">freshwater metagenome</name>
    <dbReference type="NCBI Taxonomy" id="449393"/>
    <lineage>
        <taxon>unclassified sequences</taxon>
        <taxon>metagenomes</taxon>
        <taxon>ecological metagenomes</taxon>
    </lineage>
</organism>
<reference evidence="9" key="1">
    <citation type="submission" date="2020-05" db="EMBL/GenBank/DDBJ databases">
        <authorList>
            <person name="Chiriac C."/>
            <person name="Salcher M."/>
            <person name="Ghai R."/>
            <person name="Kavagutti S V."/>
        </authorList>
    </citation>
    <scope>NUCLEOTIDE SEQUENCE</scope>
</reference>
<dbReference type="InterPro" id="IPR000515">
    <property type="entry name" value="MetI-like"/>
</dbReference>
<dbReference type="PANTHER" id="PTHR43744">
    <property type="entry name" value="ABC TRANSPORTER PERMEASE PROTEIN MG189-RELATED-RELATED"/>
    <property type="match status" value="1"/>
</dbReference>
<feature type="transmembrane region" description="Helical" evidence="7">
    <location>
        <begin position="241"/>
        <end position="264"/>
    </location>
</feature>
<keyword evidence="2" id="KW-0813">Transport</keyword>
<dbReference type="AlphaFoldDB" id="A0A6J7DMQ7"/>
<name>A0A6J7DMQ7_9ZZZZ</name>
<dbReference type="PANTHER" id="PTHR43744:SF3">
    <property type="entry name" value="LACTOSE TRANSPORT SYSTEM PERMEASE PROTEIN LACG"/>
    <property type="match status" value="1"/>
</dbReference>
<evidence type="ECO:0000256" key="7">
    <source>
        <dbReference type="SAM" id="Phobius"/>
    </source>
</evidence>
<feature type="domain" description="ABC transmembrane type-1" evidence="8">
    <location>
        <begin position="73"/>
        <end position="264"/>
    </location>
</feature>
<comment type="subcellular location">
    <subcellularLocation>
        <location evidence="1">Cell membrane</location>
        <topology evidence="1">Multi-pass membrane protein</topology>
    </subcellularLocation>
</comment>
<evidence type="ECO:0000256" key="4">
    <source>
        <dbReference type="ARBA" id="ARBA00022692"/>
    </source>
</evidence>
<keyword evidence="4 7" id="KW-0812">Transmembrane</keyword>
<protein>
    <submittedName>
        <fullName evidence="9">Unannotated protein</fullName>
    </submittedName>
</protein>
<sequence length="279" mass="31280">MNRRLLYPSKRILMWISVTCVAMSLFTMLPVAWAISLALKSDSETIGGTFLPETPVWGNFKLAWDQYGMAQFFRNSIFVTFFSVLLTTVVGFIAAYAFTKLKFRGSESIYKVFLVVIIIPPAALVIPLLIELNTVHLYNSHIGLAIAYSAMGLPLSILIFRGFMTRFSSEIIEAARIDGCKESQIIRRVLMPLSKGPISTVVIVLFLANWNEFILSLVLIRDSEKYTLPVGLTSQIGQFRSQFNLISAASLIAAIPIFIIYLFLQRNFQRGMSEGALRA</sequence>
<keyword evidence="5 7" id="KW-1133">Transmembrane helix</keyword>
<dbReference type="InterPro" id="IPR035906">
    <property type="entry name" value="MetI-like_sf"/>
</dbReference>
<feature type="transmembrane region" description="Helical" evidence="7">
    <location>
        <begin position="12"/>
        <end position="35"/>
    </location>
</feature>
<feature type="transmembrane region" description="Helical" evidence="7">
    <location>
        <begin position="198"/>
        <end position="221"/>
    </location>
</feature>
<dbReference type="GO" id="GO:0005886">
    <property type="term" value="C:plasma membrane"/>
    <property type="evidence" value="ECO:0007669"/>
    <property type="project" value="UniProtKB-SubCell"/>
</dbReference>
<feature type="transmembrane region" description="Helical" evidence="7">
    <location>
        <begin position="77"/>
        <end position="98"/>
    </location>
</feature>
<evidence type="ECO:0000256" key="2">
    <source>
        <dbReference type="ARBA" id="ARBA00022448"/>
    </source>
</evidence>
<evidence type="ECO:0000259" key="8">
    <source>
        <dbReference type="PROSITE" id="PS50928"/>
    </source>
</evidence>
<gene>
    <name evidence="9" type="ORF">UFOPK3342_01028</name>
</gene>
<keyword evidence="6 7" id="KW-0472">Membrane</keyword>
<evidence type="ECO:0000256" key="5">
    <source>
        <dbReference type="ARBA" id="ARBA00022989"/>
    </source>
</evidence>